<proteinExistence type="inferred from homology"/>
<dbReference type="Proteomes" id="UP000029121">
    <property type="component" value="Unassembled WGS sequence"/>
</dbReference>
<dbReference type="InterPro" id="IPR045249">
    <property type="entry name" value="HARBI1-like"/>
</dbReference>
<keyword evidence="7" id="KW-0539">Nucleus</keyword>
<dbReference type="STRING" id="81985.R0GVD1"/>
<dbReference type="Pfam" id="PF13359">
    <property type="entry name" value="DDE_Tnp_4"/>
    <property type="match status" value="1"/>
</dbReference>
<evidence type="ECO:0000256" key="5">
    <source>
        <dbReference type="ARBA" id="ARBA00022723"/>
    </source>
</evidence>
<dbReference type="GO" id="GO:0046872">
    <property type="term" value="F:metal ion binding"/>
    <property type="evidence" value="ECO:0007669"/>
    <property type="project" value="UniProtKB-KW"/>
</dbReference>
<protein>
    <recommendedName>
        <fullName evidence="8">DDE Tnp4 domain-containing protein</fullName>
    </recommendedName>
</protein>
<evidence type="ECO:0000313" key="10">
    <source>
        <dbReference type="Proteomes" id="UP000029121"/>
    </source>
</evidence>
<dbReference type="GO" id="GO:0016787">
    <property type="term" value="F:hydrolase activity"/>
    <property type="evidence" value="ECO:0007669"/>
    <property type="project" value="UniProtKB-KW"/>
</dbReference>
<evidence type="ECO:0000259" key="8">
    <source>
        <dbReference type="Pfam" id="PF13359"/>
    </source>
</evidence>
<reference evidence="10" key="1">
    <citation type="journal article" date="2013" name="Nat. Genet.">
        <title>The Capsella rubella genome and the genomic consequences of rapid mating system evolution.</title>
        <authorList>
            <person name="Slotte T."/>
            <person name="Hazzouri K.M."/>
            <person name="Agren J.A."/>
            <person name="Koenig D."/>
            <person name="Maumus F."/>
            <person name="Guo Y.L."/>
            <person name="Steige K."/>
            <person name="Platts A.E."/>
            <person name="Escobar J.S."/>
            <person name="Newman L.K."/>
            <person name="Wang W."/>
            <person name="Mandakova T."/>
            <person name="Vello E."/>
            <person name="Smith L.M."/>
            <person name="Henz S.R."/>
            <person name="Steffen J."/>
            <person name="Takuno S."/>
            <person name="Brandvain Y."/>
            <person name="Coop G."/>
            <person name="Andolfatto P."/>
            <person name="Hu T.T."/>
            <person name="Blanchette M."/>
            <person name="Clark R.M."/>
            <person name="Quesneville H."/>
            <person name="Nordborg M."/>
            <person name="Gaut B.S."/>
            <person name="Lysak M.A."/>
            <person name="Jenkins J."/>
            <person name="Grimwood J."/>
            <person name="Chapman J."/>
            <person name="Prochnik S."/>
            <person name="Shu S."/>
            <person name="Rokhsar D."/>
            <person name="Schmutz J."/>
            <person name="Weigel D."/>
            <person name="Wright S.I."/>
        </authorList>
    </citation>
    <scope>NUCLEOTIDE SEQUENCE [LARGE SCALE GENOMIC DNA]</scope>
    <source>
        <strain evidence="10">cv. Monte Gargano</strain>
    </source>
</reference>
<dbReference type="GO" id="GO:0004518">
    <property type="term" value="F:nuclease activity"/>
    <property type="evidence" value="ECO:0007669"/>
    <property type="project" value="UniProtKB-KW"/>
</dbReference>
<evidence type="ECO:0000256" key="3">
    <source>
        <dbReference type="ARBA" id="ARBA00006958"/>
    </source>
</evidence>
<dbReference type="AlphaFoldDB" id="R0GVD1"/>
<comment type="similarity">
    <text evidence="3">Belongs to the HARBI1 family.</text>
</comment>
<feature type="non-terminal residue" evidence="9">
    <location>
        <position position="256"/>
    </location>
</feature>
<evidence type="ECO:0000256" key="6">
    <source>
        <dbReference type="ARBA" id="ARBA00022801"/>
    </source>
</evidence>
<comment type="cofactor">
    <cofactor evidence="1">
        <name>a divalent metal cation</name>
        <dbReference type="ChEBI" id="CHEBI:60240"/>
    </cofactor>
</comment>
<keyword evidence="10" id="KW-1185">Reference proteome</keyword>
<evidence type="ECO:0000313" key="9">
    <source>
        <dbReference type="EMBL" id="EOA15103.1"/>
    </source>
</evidence>
<organism evidence="9 10">
    <name type="scientific">Capsella rubella</name>
    <dbReference type="NCBI Taxonomy" id="81985"/>
    <lineage>
        <taxon>Eukaryota</taxon>
        <taxon>Viridiplantae</taxon>
        <taxon>Streptophyta</taxon>
        <taxon>Embryophyta</taxon>
        <taxon>Tracheophyta</taxon>
        <taxon>Spermatophyta</taxon>
        <taxon>Magnoliopsida</taxon>
        <taxon>eudicotyledons</taxon>
        <taxon>Gunneridae</taxon>
        <taxon>Pentapetalae</taxon>
        <taxon>rosids</taxon>
        <taxon>malvids</taxon>
        <taxon>Brassicales</taxon>
        <taxon>Brassicaceae</taxon>
        <taxon>Camelineae</taxon>
        <taxon>Capsella</taxon>
    </lineage>
</organism>
<name>R0GVD1_9BRAS</name>
<evidence type="ECO:0000256" key="2">
    <source>
        <dbReference type="ARBA" id="ARBA00004123"/>
    </source>
</evidence>
<evidence type="ECO:0000256" key="1">
    <source>
        <dbReference type="ARBA" id="ARBA00001968"/>
    </source>
</evidence>
<dbReference type="InterPro" id="IPR027806">
    <property type="entry name" value="HARBI1_dom"/>
</dbReference>
<dbReference type="PANTHER" id="PTHR22930:SF281">
    <property type="entry name" value="NUCLEASE"/>
    <property type="match status" value="1"/>
</dbReference>
<keyword evidence="5" id="KW-0479">Metal-binding</keyword>
<evidence type="ECO:0000256" key="7">
    <source>
        <dbReference type="ARBA" id="ARBA00023242"/>
    </source>
</evidence>
<dbReference type="GO" id="GO:0005634">
    <property type="term" value="C:nucleus"/>
    <property type="evidence" value="ECO:0007669"/>
    <property type="project" value="UniProtKB-SubCell"/>
</dbReference>
<evidence type="ECO:0000256" key="4">
    <source>
        <dbReference type="ARBA" id="ARBA00022722"/>
    </source>
</evidence>
<gene>
    <name evidence="9" type="ORF">CARUB_v10028471mg</name>
</gene>
<keyword evidence="6" id="KW-0378">Hydrolase</keyword>
<feature type="domain" description="DDE Tnp4" evidence="8">
    <location>
        <begin position="125"/>
        <end position="256"/>
    </location>
</feature>
<keyword evidence="4" id="KW-0540">Nuclease</keyword>
<sequence length="256" mass="29417">MTRSSGALSVTWVSVGSRELQTTGWSSEDASRPCELRPSKGLLVRFSGSVVVTACASERWDDVGLRFGRTQETVNRIFFEVLRATELLACDYIKTPTRQELHRIPERLQMDRRYWPYFSGFVVAMDGVHVCIKVKPELQGLYWNRHDRTSSNIMAIYNLNMLFTFVWNGALASCHDIAVLAMAQDGDVAFPRPPRDKYYVVDSGYPNKQGFLYHMSQFYNGTPPSNKQELFNRCHASLRSVIKRTFGVRKKKWKIL</sequence>
<dbReference type="PANTHER" id="PTHR22930">
    <property type="match status" value="1"/>
</dbReference>
<dbReference type="eggNOG" id="KOG4585">
    <property type="taxonomic scope" value="Eukaryota"/>
</dbReference>
<accession>R0GVD1</accession>
<dbReference type="EMBL" id="KB870812">
    <property type="protein sequence ID" value="EOA15103.1"/>
    <property type="molecule type" value="Genomic_DNA"/>
</dbReference>
<comment type="subcellular location">
    <subcellularLocation>
        <location evidence="2">Nucleus</location>
    </subcellularLocation>
</comment>